<proteinExistence type="predicted"/>
<accession>A0AAD2J4S7</accession>
<keyword evidence="1" id="KW-0472">Membrane</keyword>
<keyword evidence="2" id="KW-0732">Signal</keyword>
<keyword evidence="1" id="KW-1133">Transmembrane helix</keyword>
<dbReference type="Pfam" id="PF20535">
    <property type="entry name" value="DUF6750"/>
    <property type="match status" value="1"/>
</dbReference>
<reference evidence="3 4" key="1">
    <citation type="submission" date="2015-09" db="EMBL/GenBank/DDBJ databases">
        <authorList>
            <consortium name="Pathogen Informatics"/>
        </authorList>
    </citation>
    <scope>NUCLEOTIDE SEQUENCE [LARGE SCALE GENOMIC DNA]</scope>
    <source>
        <strain evidence="3 4">2789STDY5608625</strain>
    </source>
</reference>
<dbReference type="AlphaFoldDB" id="A0AAD2J4S7"/>
<evidence type="ECO:0000313" key="4">
    <source>
        <dbReference type="Proteomes" id="UP000044098"/>
    </source>
</evidence>
<sequence>MKKIWKSGAARSLAVVVAQLALMATAHADLIDMGNRGIDLVKVGTQLLVAASVLGGVASVIYGFSLMRKKAGERGEDVTVGRIFLAMFGGCGLIVIGFVIGSVTETFGAGAGDIGKNLF</sequence>
<dbReference type="Proteomes" id="UP000044098">
    <property type="component" value="Unassembled WGS sequence"/>
</dbReference>
<evidence type="ECO:0008006" key="5">
    <source>
        <dbReference type="Google" id="ProtNLM"/>
    </source>
</evidence>
<gene>
    <name evidence="3" type="ORF">ERS370000_05480</name>
</gene>
<comment type="caution">
    <text evidence="3">The sequence shown here is derived from an EMBL/GenBank/DDBJ whole genome shotgun (WGS) entry which is preliminary data.</text>
</comment>
<evidence type="ECO:0000256" key="2">
    <source>
        <dbReference type="SAM" id="SignalP"/>
    </source>
</evidence>
<keyword evidence="1" id="KW-0812">Transmembrane</keyword>
<dbReference type="EMBL" id="CYTK01000012">
    <property type="protein sequence ID" value="CUJ71687.1"/>
    <property type="molecule type" value="Genomic_DNA"/>
</dbReference>
<feature type="chain" id="PRO_5041961608" description="TrbC/VIRB2 family" evidence="2">
    <location>
        <begin position="29"/>
        <end position="119"/>
    </location>
</feature>
<protein>
    <recommendedName>
        <fullName evidence="5">TrbC/VIRB2 family</fullName>
    </recommendedName>
</protein>
<name>A0AAD2J4S7_ACHAE</name>
<dbReference type="RefSeq" id="WP_054458090.1">
    <property type="nucleotide sequence ID" value="NZ_CYTK01000012.1"/>
</dbReference>
<feature type="transmembrane region" description="Helical" evidence="1">
    <location>
        <begin position="44"/>
        <end position="67"/>
    </location>
</feature>
<evidence type="ECO:0000313" key="3">
    <source>
        <dbReference type="EMBL" id="CUJ71687.1"/>
    </source>
</evidence>
<evidence type="ECO:0000256" key="1">
    <source>
        <dbReference type="SAM" id="Phobius"/>
    </source>
</evidence>
<organism evidence="3 4">
    <name type="scientific">Achromobacter aegrifaciens</name>
    <dbReference type="NCBI Taxonomy" id="1287736"/>
    <lineage>
        <taxon>Bacteria</taxon>
        <taxon>Pseudomonadati</taxon>
        <taxon>Pseudomonadota</taxon>
        <taxon>Betaproteobacteria</taxon>
        <taxon>Burkholderiales</taxon>
        <taxon>Alcaligenaceae</taxon>
        <taxon>Achromobacter</taxon>
    </lineage>
</organism>
<dbReference type="InterPro" id="IPR046638">
    <property type="entry name" value="DUF6750"/>
</dbReference>
<feature type="transmembrane region" description="Helical" evidence="1">
    <location>
        <begin position="79"/>
        <end position="100"/>
    </location>
</feature>
<feature type="signal peptide" evidence="2">
    <location>
        <begin position="1"/>
        <end position="28"/>
    </location>
</feature>